<proteinExistence type="predicted"/>
<evidence type="ECO:0000259" key="4">
    <source>
        <dbReference type="PROSITE" id="PS50995"/>
    </source>
</evidence>
<gene>
    <name evidence="5" type="ORF">FAZ19_20020</name>
</gene>
<dbReference type="InterPro" id="IPR000835">
    <property type="entry name" value="HTH_MarR-typ"/>
</dbReference>
<keyword evidence="2" id="KW-0238">DNA-binding</keyword>
<dbReference type="SUPFAM" id="SSF46785">
    <property type="entry name" value="Winged helix' DNA-binding domain"/>
    <property type="match status" value="1"/>
</dbReference>
<evidence type="ECO:0000256" key="1">
    <source>
        <dbReference type="ARBA" id="ARBA00023015"/>
    </source>
</evidence>
<dbReference type="GO" id="GO:0003677">
    <property type="term" value="F:DNA binding"/>
    <property type="evidence" value="ECO:0007669"/>
    <property type="project" value="UniProtKB-KW"/>
</dbReference>
<sequence length="222" mass="25779">MKYNLLKDIIGLMEDFEQEAEKNTLYPRSKEGFIQWLLDNNSTFTLYEPYWEGKEKGRSPESAINTLLVQLNRYAKSYSKSAISGSAFSTQEEFIYLINLRTFGAMTKMQLIQRNVHEKPSGIQIINRLIQQGWVSQTDSEVDKRSKVITITEAGVLAIENQMDKIRQATMIVTGNLNLKEKLELIHLLNKLENFHQPIYHKNVDPTQLLDVAYKEYIRNTE</sequence>
<dbReference type="RefSeq" id="WP_136822544.1">
    <property type="nucleotide sequence ID" value="NZ_BMJX01000007.1"/>
</dbReference>
<dbReference type="Proteomes" id="UP000309872">
    <property type="component" value="Unassembled WGS sequence"/>
</dbReference>
<dbReference type="AlphaFoldDB" id="A0A4U0GUT5"/>
<evidence type="ECO:0000256" key="2">
    <source>
        <dbReference type="ARBA" id="ARBA00023125"/>
    </source>
</evidence>
<name>A0A4U0GUT5_9SPHI</name>
<protein>
    <submittedName>
        <fullName evidence="5">MarR family transcriptional regulator</fullName>
    </submittedName>
</protein>
<accession>A0A4U0GUT5</accession>
<dbReference type="OrthoDB" id="961069at2"/>
<evidence type="ECO:0000256" key="3">
    <source>
        <dbReference type="ARBA" id="ARBA00023163"/>
    </source>
</evidence>
<dbReference type="PRINTS" id="PR00598">
    <property type="entry name" value="HTHMARR"/>
</dbReference>
<dbReference type="InterPro" id="IPR036388">
    <property type="entry name" value="WH-like_DNA-bd_sf"/>
</dbReference>
<dbReference type="PANTHER" id="PTHR42756:SF1">
    <property type="entry name" value="TRANSCRIPTIONAL REPRESSOR OF EMRAB OPERON"/>
    <property type="match status" value="1"/>
</dbReference>
<dbReference type="InterPro" id="IPR036390">
    <property type="entry name" value="WH_DNA-bd_sf"/>
</dbReference>
<comment type="caution">
    <text evidence="5">The sequence shown here is derived from an EMBL/GenBank/DDBJ whole genome shotgun (WGS) entry which is preliminary data.</text>
</comment>
<feature type="domain" description="HTH marR-type" evidence="4">
    <location>
        <begin position="61"/>
        <end position="194"/>
    </location>
</feature>
<keyword evidence="3" id="KW-0804">Transcription</keyword>
<dbReference type="Gene3D" id="1.10.10.10">
    <property type="entry name" value="Winged helix-like DNA-binding domain superfamily/Winged helix DNA-binding domain"/>
    <property type="match status" value="1"/>
</dbReference>
<dbReference type="PROSITE" id="PS50995">
    <property type="entry name" value="HTH_MARR_2"/>
    <property type="match status" value="1"/>
</dbReference>
<dbReference type="PANTHER" id="PTHR42756">
    <property type="entry name" value="TRANSCRIPTIONAL REGULATOR, MARR"/>
    <property type="match status" value="1"/>
</dbReference>
<dbReference type="EMBL" id="SUKA01000007">
    <property type="protein sequence ID" value="TJY62757.1"/>
    <property type="molecule type" value="Genomic_DNA"/>
</dbReference>
<keyword evidence="1" id="KW-0805">Transcription regulation</keyword>
<keyword evidence="6" id="KW-1185">Reference proteome</keyword>
<evidence type="ECO:0000313" key="6">
    <source>
        <dbReference type="Proteomes" id="UP000309872"/>
    </source>
</evidence>
<organism evidence="5 6">
    <name type="scientific">Sphingobacterium alkalisoli</name>
    <dbReference type="NCBI Taxonomy" id="1874115"/>
    <lineage>
        <taxon>Bacteria</taxon>
        <taxon>Pseudomonadati</taxon>
        <taxon>Bacteroidota</taxon>
        <taxon>Sphingobacteriia</taxon>
        <taxon>Sphingobacteriales</taxon>
        <taxon>Sphingobacteriaceae</taxon>
        <taxon>Sphingobacterium</taxon>
    </lineage>
</organism>
<reference evidence="5 6" key="1">
    <citation type="submission" date="2019-04" db="EMBL/GenBank/DDBJ databases">
        <title>Sphingobacterium olei sp. nov., isolated from oil-contaminated soil.</title>
        <authorList>
            <person name="Liu B."/>
        </authorList>
    </citation>
    <scope>NUCLEOTIDE SEQUENCE [LARGE SCALE GENOMIC DNA]</scope>
    <source>
        <strain evidence="5 6">Y3L14</strain>
    </source>
</reference>
<evidence type="ECO:0000313" key="5">
    <source>
        <dbReference type="EMBL" id="TJY62757.1"/>
    </source>
</evidence>
<dbReference type="Pfam" id="PF12802">
    <property type="entry name" value="MarR_2"/>
    <property type="match status" value="1"/>
</dbReference>
<dbReference type="GO" id="GO:0003700">
    <property type="term" value="F:DNA-binding transcription factor activity"/>
    <property type="evidence" value="ECO:0007669"/>
    <property type="project" value="InterPro"/>
</dbReference>